<evidence type="ECO:0000256" key="1">
    <source>
        <dbReference type="SAM" id="MobiDB-lite"/>
    </source>
</evidence>
<name>A0A5C4SV78_9BACL</name>
<evidence type="ECO:0000313" key="2">
    <source>
        <dbReference type="EMBL" id="TNJ54507.1"/>
    </source>
</evidence>
<protein>
    <recommendedName>
        <fullName evidence="4">Carboxypeptidase regulatory-like domain-containing protein</fullName>
    </recommendedName>
</protein>
<dbReference type="EMBL" id="VDCQ01000125">
    <property type="protein sequence ID" value="TNJ54507.1"/>
    <property type="molecule type" value="Genomic_DNA"/>
</dbReference>
<dbReference type="Proteomes" id="UP000307943">
    <property type="component" value="Unassembled WGS sequence"/>
</dbReference>
<comment type="caution">
    <text evidence="2">The sequence shown here is derived from an EMBL/GenBank/DDBJ whole genome shotgun (WGS) entry which is preliminary data.</text>
</comment>
<evidence type="ECO:0000313" key="3">
    <source>
        <dbReference type="Proteomes" id="UP000307943"/>
    </source>
</evidence>
<dbReference type="InterPro" id="IPR011990">
    <property type="entry name" value="TPR-like_helical_dom_sf"/>
</dbReference>
<proteinExistence type="predicted"/>
<dbReference type="InterPro" id="IPR013784">
    <property type="entry name" value="Carb-bd-like_fold"/>
</dbReference>
<gene>
    <name evidence="2" type="ORF">FE784_39905</name>
</gene>
<accession>A0A5C4SV78</accession>
<dbReference type="InterPro" id="IPR013783">
    <property type="entry name" value="Ig-like_fold"/>
</dbReference>
<sequence length="747" mass="83900">MLKIRIKVKHLVLSFAAAGAFVGIFAGIVVPQTELFIARKHASASDLSGKPAIIGALESRWITDKQKWRLIRDSMIEDTPDTLRASDFDLYVGPGFTQSYGNGQERLFSASEKIPYLELYVARAPADGYLLQAAKHLAHCYKLEGKTDRAIAVLEQAAKRLPGGRHEYMRHELAYKAAELFGSEGRLGDAESRLAEITAQFDNGDSYWNGKIAQLRARLLMREGDLPRALERVSSELAEAERPGQGEAGKVRAEQLVMVRNQLESEARRQTASDSGVSGTVKRSDGSPLARTGVFLREERIVNQSVSENDPYQAVTDENGRFAFDGVAPGSYQLYLGLDFEQISGYTWPVGLDEWIDVDGVRDVELPIALQPLIEQQSPVNEATVTDSQITFQWRSVEGAAYYNVNVGLEMRSGSGSMALRTRVPENRLQVPVDRLYDVQTGLSYEKPGDWSTADPAALLGFADPDNRYFWSVEAYDAFGKLLTRSNGYRLDDRSIGNLPFFFLKQRTMTNADKLVADGKFDDAMAVYKKTFENDSSDVHALRMIIRLLQAKATITGDKTLDDEAYPYVKTMLGLRPVQEYAGRLMHYYYEKQNWLEFHAMYDLYARLRGQPISSYEQSIYATALMKQGKYAEAKLPFEEAMKEDGSHRFVGNYLAAVLYADRSVEEALQIAAAYPERSFGPPLRNWRRLVEALQAEADGQAAYFAELNETLDWHFRGREADRLGEWLLSTKETAMKAFVQAVMGVR</sequence>
<evidence type="ECO:0008006" key="4">
    <source>
        <dbReference type="Google" id="ProtNLM"/>
    </source>
</evidence>
<dbReference type="Gene3D" id="2.60.40.1120">
    <property type="entry name" value="Carboxypeptidase-like, regulatory domain"/>
    <property type="match status" value="1"/>
</dbReference>
<dbReference type="AlphaFoldDB" id="A0A5C4SV78"/>
<organism evidence="2 3">
    <name type="scientific">Paenibacillus hemerocallicola</name>
    <dbReference type="NCBI Taxonomy" id="1172614"/>
    <lineage>
        <taxon>Bacteria</taxon>
        <taxon>Bacillati</taxon>
        <taxon>Bacillota</taxon>
        <taxon>Bacilli</taxon>
        <taxon>Bacillales</taxon>
        <taxon>Paenibacillaceae</taxon>
        <taxon>Paenibacillus</taxon>
    </lineage>
</organism>
<dbReference type="Gene3D" id="2.60.40.10">
    <property type="entry name" value="Immunoglobulins"/>
    <property type="match status" value="1"/>
</dbReference>
<feature type="region of interest" description="Disordered" evidence="1">
    <location>
        <begin position="264"/>
        <end position="286"/>
    </location>
</feature>
<dbReference type="GO" id="GO:0030246">
    <property type="term" value="F:carbohydrate binding"/>
    <property type="evidence" value="ECO:0007669"/>
    <property type="project" value="InterPro"/>
</dbReference>
<reference evidence="2 3" key="1">
    <citation type="submission" date="2019-05" db="EMBL/GenBank/DDBJ databases">
        <title>We sequenced the genome of Paenibacillus hemerocallicola KCTC 33185 for further insight into its adaptation and study the phylogeny of Paenibacillus.</title>
        <authorList>
            <person name="Narsing Rao M.P."/>
        </authorList>
    </citation>
    <scope>NUCLEOTIDE SEQUENCE [LARGE SCALE GENOMIC DNA]</scope>
    <source>
        <strain evidence="2 3">KCTC 33185</strain>
    </source>
</reference>
<dbReference type="SUPFAM" id="SSF48452">
    <property type="entry name" value="TPR-like"/>
    <property type="match status" value="1"/>
</dbReference>
<dbReference type="SUPFAM" id="SSF49452">
    <property type="entry name" value="Starch-binding domain-like"/>
    <property type="match status" value="1"/>
</dbReference>
<dbReference type="RefSeq" id="WP_139607864.1">
    <property type="nucleotide sequence ID" value="NZ_VDCQ01000125.1"/>
</dbReference>
<keyword evidence="3" id="KW-1185">Reference proteome</keyword>
<dbReference type="OrthoDB" id="1947780at2"/>
<dbReference type="Gene3D" id="1.25.40.10">
    <property type="entry name" value="Tetratricopeptide repeat domain"/>
    <property type="match status" value="2"/>
</dbReference>